<proteinExistence type="predicted"/>
<reference evidence="2" key="1">
    <citation type="submission" date="2016-06" db="UniProtKB">
        <authorList>
            <consortium name="WormBaseParasite"/>
        </authorList>
    </citation>
    <scope>IDENTIFICATION</scope>
</reference>
<dbReference type="SUPFAM" id="SSF56672">
    <property type="entry name" value="DNA/RNA polymerases"/>
    <property type="match status" value="1"/>
</dbReference>
<dbReference type="PANTHER" id="PTHR34072">
    <property type="entry name" value="ENZYMATIC POLYPROTEIN-RELATED"/>
    <property type="match status" value="1"/>
</dbReference>
<dbReference type="Pfam" id="PF17919">
    <property type="entry name" value="RT_RNaseH_2"/>
    <property type="match status" value="1"/>
</dbReference>
<evidence type="ECO:0000259" key="1">
    <source>
        <dbReference type="Pfam" id="PF17919"/>
    </source>
</evidence>
<dbReference type="AlphaFoldDB" id="A0A183EMJ0"/>
<dbReference type="Gene3D" id="3.10.20.370">
    <property type="match status" value="1"/>
</dbReference>
<organism evidence="2">
    <name type="scientific">Gongylonema pulchrum</name>
    <dbReference type="NCBI Taxonomy" id="637853"/>
    <lineage>
        <taxon>Eukaryota</taxon>
        <taxon>Metazoa</taxon>
        <taxon>Ecdysozoa</taxon>
        <taxon>Nematoda</taxon>
        <taxon>Chromadorea</taxon>
        <taxon>Rhabditida</taxon>
        <taxon>Spirurina</taxon>
        <taxon>Spiruromorpha</taxon>
        <taxon>Spiruroidea</taxon>
        <taxon>Gongylonematidae</taxon>
        <taxon>Gongylonema</taxon>
    </lineage>
</organism>
<feature type="domain" description="Reverse transcriptase/retrotransposon-derived protein RNase H-like" evidence="1">
    <location>
        <begin position="1"/>
        <end position="81"/>
    </location>
</feature>
<sequence>LKEKLRTTAVLTQPDIEDALIGTDPFQINTDACSAGLGAVLTQKNANDHQHPIHYVSKVCSKAESKYHVTDLEALAIVLAL</sequence>
<accession>A0A183EMJ0</accession>
<dbReference type="InterPro" id="IPR041577">
    <property type="entry name" value="RT_RNaseH_2"/>
</dbReference>
<dbReference type="InterPro" id="IPR043502">
    <property type="entry name" value="DNA/RNA_pol_sf"/>
</dbReference>
<dbReference type="PANTHER" id="PTHR34072:SF52">
    <property type="entry name" value="RIBONUCLEASE H"/>
    <property type="match status" value="1"/>
</dbReference>
<protein>
    <submittedName>
        <fullName evidence="2">RT_RNaseH_2 domain-containing protein</fullName>
    </submittedName>
</protein>
<name>A0A183EMJ0_9BILA</name>
<evidence type="ECO:0000313" key="2">
    <source>
        <dbReference type="WBParaSite" id="GPUH_0002220801-mRNA-1"/>
    </source>
</evidence>
<dbReference type="WBParaSite" id="GPUH_0002220801-mRNA-1">
    <property type="protein sequence ID" value="GPUH_0002220801-mRNA-1"/>
    <property type="gene ID" value="GPUH_0002220801"/>
</dbReference>